<dbReference type="RefSeq" id="WP_045295107.1">
    <property type="nucleotide sequence ID" value="NZ_JACGCB010000011.1"/>
</dbReference>
<dbReference type="Proteomes" id="UP000241614">
    <property type="component" value="Unassembled WGS sequence"/>
</dbReference>
<evidence type="ECO:0000313" key="1">
    <source>
        <dbReference type="EMBL" id="PTM33369.1"/>
    </source>
</evidence>
<proteinExistence type="predicted"/>
<dbReference type="EMBL" id="PZPP01000026">
    <property type="protein sequence ID" value="PTM33369.1"/>
    <property type="molecule type" value="Genomic_DNA"/>
</dbReference>
<evidence type="ECO:0000313" key="2">
    <source>
        <dbReference type="Proteomes" id="UP000241614"/>
    </source>
</evidence>
<reference evidence="1 2" key="1">
    <citation type="submission" date="2018-04" db="EMBL/GenBank/DDBJ databases">
        <title>Genome sequencing reveals highly heavy metal resistance and biotechnology application of the novel Enterobacter cloacae amazonensis isolated from wastewater river in Manaus - Amazonas.</title>
        <authorList>
            <person name="Astolfi M.C.T."/>
            <person name="Carvalho E.B.D.S."/>
            <person name="Lacerda L.B."/>
            <person name="Pinto M.V."/>
            <person name="Nogueira V.B."/>
            <person name="Barros A.M."/>
            <person name="Astolfi-Filho S."/>
        </authorList>
    </citation>
    <scope>NUCLEOTIDE SEQUENCE [LARGE SCALE GENOMIC DNA]</scope>
    <source>
        <strain evidence="2">amazonensis</strain>
    </source>
</reference>
<dbReference type="OrthoDB" id="7068205at2"/>
<name>A0A2T4XTX1_ENTCL</name>
<dbReference type="AlphaFoldDB" id="A0A2T4XTX1"/>
<sequence length="114" mass="12999">MRLVNHATNTKNFYHFEDSDDCCEPAVVTAAAERLRQSKDLNAADVAQLETIVSLELLRYEYASGEMPVDDLKSQIQKLRNNLIDVHGREPFDNGNIDKGFYTFLNEEYGLVTK</sequence>
<protein>
    <submittedName>
        <fullName evidence="1">Uncharacterized protein</fullName>
    </submittedName>
</protein>
<comment type="caution">
    <text evidence="1">The sequence shown here is derived from an EMBL/GenBank/DDBJ whole genome shotgun (WGS) entry which is preliminary data.</text>
</comment>
<accession>A0A2T4XTX1</accession>
<gene>
    <name evidence="1" type="ORF">DA103_23535</name>
</gene>
<organism evidence="1 2">
    <name type="scientific">Enterobacter cloacae</name>
    <dbReference type="NCBI Taxonomy" id="550"/>
    <lineage>
        <taxon>Bacteria</taxon>
        <taxon>Pseudomonadati</taxon>
        <taxon>Pseudomonadota</taxon>
        <taxon>Gammaproteobacteria</taxon>
        <taxon>Enterobacterales</taxon>
        <taxon>Enterobacteriaceae</taxon>
        <taxon>Enterobacter</taxon>
        <taxon>Enterobacter cloacae complex</taxon>
    </lineage>
</organism>